<feature type="compositionally biased region" description="Polar residues" evidence="1">
    <location>
        <begin position="168"/>
        <end position="181"/>
    </location>
</feature>
<evidence type="ECO:0000256" key="2">
    <source>
        <dbReference type="SAM" id="SignalP"/>
    </source>
</evidence>
<organism evidence="3 4">
    <name type="scientific">Pyrinomonas methylaliphatogenes</name>
    <dbReference type="NCBI Taxonomy" id="454194"/>
    <lineage>
        <taxon>Bacteria</taxon>
        <taxon>Pseudomonadati</taxon>
        <taxon>Acidobacteriota</taxon>
        <taxon>Blastocatellia</taxon>
        <taxon>Blastocatellales</taxon>
        <taxon>Pyrinomonadaceae</taxon>
        <taxon>Pyrinomonas</taxon>
    </lineage>
</organism>
<dbReference type="AlphaFoldDB" id="A0A0B6WXE4"/>
<reference evidence="3 4" key="1">
    <citation type="submission" date="2013-12" db="EMBL/GenBank/DDBJ databases">
        <authorList>
            <person name="Stott M."/>
        </authorList>
    </citation>
    <scope>NUCLEOTIDE SEQUENCE [LARGE SCALE GENOMIC DNA]</scope>
    <source>
        <strain evidence="3 4">K22</strain>
    </source>
</reference>
<gene>
    <name evidence="3" type="ORF">PYK22_01957</name>
</gene>
<accession>A0A0B6WXE4</accession>
<feature type="signal peptide" evidence="2">
    <location>
        <begin position="1"/>
        <end position="35"/>
    </location>
</feature>
<evidence type="ECO:0008006" key="5">
    <source>
        <dbReference type="Google" id="ProtNLM"/>
    </source>
</evidence>
<name>A0A0B6WXE4_9BACT</name>
<dbReference type="STRING" id="454194.PYK22_01957"/>
<evidence type="ECO:0000313" key="4">
    <source>
        <dbReference type="Proteomes" id="UP000031518"/>
    </source>
</evidence>
<dbReference type="OrthoDB" id="9772295at2"/>
<feature type="compositionally biased region" description="Low complexity" evidence="1">
    <location>
        <begin position="153"/>
        <end position="165"/>
    </location>
</feature>
<dbReference type="InterPro" id="IPR014917">
    <property type="entry name" value="DUF1800"/>
</dbReference>
<protein>
    <recommendedName>
        <fullName evidence="5">DUF1800 domain-containing protein</fullName>
    </recommendedName>
</protein>
<dbReference type="RefSeq" id="WP_060635533.1">
    <property type="nucleotide sequence ID" value="NZ_CBXV010000007.1"/>
</dbReference>
<dbReference type="Pfam" id="PF08811">
    <property type="entry name" value="DUF1800"/>
    <property type="match status" value="1"/>
</dbReference>
<reference evidence="3 4" key="2">
    <citation type="submission" date="2015-01" db="EMBL/GenBank/DDBJ databases">
        <title>Complete genome sequence of Pyrinomonas methylaliphatogenes type strain K22T.</title>
        <authorList>
            <person name="Lee K.C.Y."/>
            <person name="Power J.F."/>
            <person name="Dunfield P.F."/>
            <person name="Morgan X.C."/>
            <person name="Huttenhower C."/>
            <person name="Stott M.B."/>
        </authorList>
    </citation>
    <scope>NUCLEOTIDE SEQUENCE [LARGE SCALE GENOMIC DNA]</scope>
    <source>
        <strain evidence="3 4">K22</strain>
    </source>
</reference>
<keyword evidence="2" id="KW-0732">Signal</keyword>
<feature type="chain" id="PRO_5002110895" description="DUF1800 domain-containing protein" evidence="2">
    <location>
        <begin position="36"/>
        <end position="717"/>
    </location>
</feature>
<proteinExistence type="predicted"/>
<dbReference type="EMBL" id="CBXV010000007">
    <property type="protein sequence ID" value="CDM65948.1"/>
    <property type="molecule type" value="Genomic_DNA"/>
</dbReference>
<feature type="region of interest" description="Disordered" evidence="1">
    <location>
        <begin position="147"/>
        <end position="186"/>
    </location>
</feature>
<evidence type="ECO:0000256" key="1">
    <source>
        <dbReference type="SAM" id="MobiDB-lite"/>
    </source>
</evidence>
<sequence length="717" mass="79835" precursor="true">MVAIGFNFLSRKGVGRRAMALFCLWALVWSSVANAASVQVNAAGRKPSANADDELIIHVLNRLGFGPRPGDVERVRAMGIERYIEEQLHPERIDDSATEARLQNLQAPFMATRELLAKYPNPGQLIRVLDRQGKLPPDLATLRDEYKKQNGVASSSETSKSTSAAGPANNSPKPTGDSTVNGGEKSKREFRRDLRQYFIENGLLPPQRITQEMQAQRIIRAVYSERQLQEVMVDFWMNHFNVYADKGLTRWYLPEYEREVIRPHALGKFRDLLVATAQSPAMLFYLDNFQSVSPNAPPPRRQALSSGEAMRLGRLGLGAAIGRGRNLPRLMERQAAIEAMRAAQAERKGQPQMRPSPARRRGINENYARELMELHTLGVDGGYTQKDVQEVARCFTGWTIFDPYALSGWMVSEQGEPLAQRIAQILNERAGKFVFNPRMHDTGEKVVLGHKIPAGGGIEDGLKVLDILSRHPSTARFIATKLCRRFVSDDPPQSLIDRVAQVFLKTDGDIRETLRAIFTSPEFYAPEARRAKIKTPFELVVSAIRALGGDTDGGPAIHNWIARMGEPLYLYQAPNGYPDRADYWVNTGALLERINFAIALAHNRIPGTRVDVTKLVPEFAAKNSLTAEDRRRIFDRFVTLFLDEKISPQARERLIAQLDPAAPQAIGAQMERTAVRSVGSETNGSNPAVRNGGMTGARAEIARIAALVLGSPEFQRQ</sequence>
<keyword evidence="4" id="KW-1185">Reference proteome</keyword>
<evidence type="ECO:0000313" key="3">
    <source>
        <dbReference type="EMBL" id="CDM65948.1"/>
    </source>
</evidence>
<dbReference type="Proteomes" id="UP000031518">
    <property type="component" value="Unassembled WGS sequence"/>
</dbReference>